<proteinExistence type="predicted"/>
<protein>
    <submittedName>
        <fullName evidence="2">Uncharacterized protein</fullName>
    </submittedName>
</protein>
<accession>W9CGP5</accession>
<evidence type="ECO:0000313" key="2">
    <source>
        <dbReference type="EMBL" id="ESZ93909.1"/>
    </source>
</evidence>
<name>W9CGP5_SCLBF</name>
<keyword evidence="3" id="KW-1185">Reference proteome</keyword>
<dbReference type="AlphaFoldDB" id="W9CGP5"/>
<evidence type="ECO:0000256" key="1">
    <source>
        <dbReference type="SAM" id="MobiDB-lite"/>
    </source>
</evidence>
<comment type="caution">
    <text evidence="2">The sequence shown here is derived from an EMBL/GenBank/DDBJ whole genome shotgun (WGS) entry which is preliminary data.</text>
</comment>
<reference evidence="2 3" key="1">
    <citation type="journal article" date="2014" name="Genome Announc.">
        <title>Draft genome sequence of Sclerotinia borealis, a psychrophilic plant pathogenic fungus.</title>
        <authorList>
            <person name="Mardanov A.V."/>
            <person name="Beletsky A.V."/>
            <person name="Kadnikov V.V."/>
            <person name="Ignatov A.N."/>
            <person name="Ravin N.V."/>
        </authorList>
    </citation>
    <scope>NUCLEOTIDE SEQUENCE [LARGE SCALE GENOMIC DNA]</scope>
    <source>
        <strain evidence="3">F-4157</strain>
    </source>
</reference>
<dbReference type="Proteomes" id="UP000019487">
    <property type="component" value="Unassembled WGS sequence"/>
</dbReference>
<dbReference type="EMBL" id="AYSA01000279">
    <property type="protein sequence ID" value="ESZ93909.1"/>
    <property type="molecule type" value="Genomic_DNA"/>
</dbReference>
<gene>
    <name evidence="2" type="ORF">SBOR_5702</name>
</gene>
<organism evidence="2 3">
    <name type="scientific">Sclerotinia borealis (strain F-4128)</name>
    <dbReference type="NCBI Taxonomy" id="1432307"/>
    <lineage>
        <taxon>Eukaryota</taxon>
        <taxon>Fungi</taxon>
        <taxon>Dikarya</taxon>
        <taxon>Ascomycota</taxon>
        <taxon>Pezizomycotina</taxon>
        <taxon>Leotiomycetes</taxon>
        <taxon>Helotiales</taxon>
        <taxon>Sclerotiniaceae</taxon>
        <taxon>Sclerotinia</taxon>
    </lineage>
</organism>
<feature type="region of interest" description="Disordered" evidence="1">
    <location>
        <begin position="38"/>
        <end position="62"/>
    </location>
</feature>
<sequence>MNYEMAAITSQPRPDINMIDRVDEEECIDIPMEDIANWNSDANSDADTDSIMTGSSDCFDPTEDITMTEEIQDSRVNTDIEMSEDPDLITMMESLSIIIDYSPQIMADHPMDDEINYCASIDEPMHDEMHVDILVHDRLIEMDHS</sequence>
<dbReference type="HOGENOM" id="CLU_1787947_0_0_1"/>
<evidence type="ECO:0000313" key="3">
    <source>
        <dbReference type="Proteomes" id="UP000019487"/>
    </source>
</evidence>